<dbReference type="RefSeq" id="WP_132778056.1">
    <property type="nucleotide sequence ID" value="NZ_SMBZ01000027.1"/>
</dbReference>
<dbReference type="Proteomes" id="UP000295197">
    <property type="component" value="Unassembled WGS sequence"/>
</dbReference>
<evidence type="ECO:0000256" key="3">
    <source>
        <dbReference type="ARBA" id="ARBA00022643"/>
    </source>
</evidence>
<proteinExistence type="inferred from homology"/>
<evidence type="ECO:0000256" key="1">
    <source>
        <dbReference type="ARBA" id="ARBA00022602"/>
    </source>
</evidence>
<dbReference type="OrthoDB" id="9781577at2"/>
<reference evidence="7 8" key="1">
    <citation type="submission" date="2019-03" db="EMBL/GenBank/DDBJ databases">
        <title>Genomic Encyclopedia of Type Strains, Phase IV (KMG-IV): sequencing the most valuable type-strain genomes for metagenomic binning, comparative biology and taxonomic classification.</title>
        <authorList>
            <person name="Goeker M."/>
        </authorList>
    </citation>
    <scope>NUCLEOTIDE SEQUENCE [LARGE SCALE GENOMIC DNA]</scope>
    <source>
        <strain evidence="7 8">DSM 22362</strain>
    </source>
</reference>
<keyword evidence="2 5" id="KW-0285">Flavoprotein</keyword>
<dbReference type="AlphaFoldDB" id="A0A4R3VS40"/>
<comment type="caution">
    <text evidence="7">The sequence shown here is derived from an EMBL/GenBank/DDBJ whole genome shotgun (WGS) entry which is preliminary data.</text>
</comment>
<comment type="similarity">
    <text evidence="5">Belongs to the UbiX/PAD1 family.</text>
</comment>
<feature type="binding site" evidence="5">
    <location>
        <position position="172"/>
    </location>
    <ligand>
        <name>dimethylallyl phosphate</name>
        <dbReference type="ChEBI" id="CHEBI:88052"/>
    </ligand>
</feature>
<feature type="binding site" evidence="5">
    <location>
        <position position="156"/>
    </location>
    <ligand>
        <name>dimethylallyl phosphate</name>
        <dbReference type="ChEBI" id="CHEBI:88052"/>
    </ligand>
</feature>
<dbReference type="NCBIfam" id="TIGR00421">
    <property type="entry name" value="ubiX_pad"/>
    <property type="match status" value="1"/>
</dbReference>
<comment type="caution">
    <text evidence="5">Lacks conserved residue(s) required for the propagation of feature annotation.</text>
</comment>
<keyword evidence="4 5" id="KW-0808">Transferase</keyword>
<feature type="binding site" evidence="5">
    <location>
        <begin position="12"/>
        <end position="14"/>
    </location>
    <ligand>
        <name>FMN</name>
        <dbReference type="ChEBI" id="CHEBI:58210"/>
    </ligand>
</feature>
<dbReference type="InterPro" id="IPR036551">
    <property type="entry name" value="Flavin_trans-like"/>
</dbReference>
<feature type="domain" description="Flavoprotein" evidence="6">
    <location>
        <begin position="5"/>
        <end position="176"/>
    </location>
</feature>
<dbReference type="InterPro" id="IPR003382">
    <property type="entry name" value="Flavoprotein"/>
</dbReference>
<evidence type="ECO:0000259" key="6">
    <source>
        <dbReference type="Pfam" id="PF02441"/>
    </source>
</evidence>
<evidence type="ECO:0000313" key="7">
    <source>
        <dbReference type="EMBL" id="TCV11577.1"/>
    </source>
</evidence>
<accession>A0A4R3VS40</accession>
<feature type="binding site" evidence="5">
    <location>
        <position position="126"/>
    </location>
    <ligand>
        <name>FMN</name>
        <dbReference type="ChEBI" id="CHEBI:58210"/>
    </ligand>
</feature>
<keyword evidence="1 5" id="KW-0637">Prenyltransferase</keyword>
<evidence type="ECO:0000313" key="8">
    <source>
        <dbReference type="Proteomes" id="UP000295197"/>
    </source>
</evidence>
<keyword evidence="8" id="KW-1185">Reference proteome</keyword>
<sequence>MEKRKIIVAITGASGSIYAKLLLDKLAQIGDAQISDVGIVMSDNAKDVWRFELGNDSYKDYDFTFYSKNDFMAPFASGSAQYDSMVVCPCSMGTLARIATGTSSDLTTRAADVVLKERRKLILVTRETPLSLIHINNMATVTQVGGIICPASPSFYSVPTCIEEVAATVVDRVLSLLDLKIDTYRWGEKI</sequence>
<comment type="function">
    <text evidence="5">Flavin prenyltransferase that catalyzes the synthesis of the prenylated FMN cofactor (prenyl-FMN) for 4-hydroxy-3-polyprenylbenzoic acid decarboxylase UbiD. The prenyltransferase is metal-independent and links a dimethylallyl moiety from dimethylallyl monophosphate (DMAP) to the flavin N5 and C6 atoms of FMN.</text>
</comment>
<evidence type="ECO:0000256" key="4">
    <source>
        <dbReference type="ARBA" id="ARBA00022679"/>
    </source>
</evidence>
<dbReference type="GO" id="GO:0106141">
    <property type="term" value="F:flavin prenyltransferase activity"/>
    <property type="evidence" value="ECO:0007669"/>
    <property type="project" value="UniProtKB-EC"/>
</dbReference>
<feature type="binding site" evidence="5">
    <location>
        <begin position="91"/>
        <end position="94"/>
    </location>
    <ligand>
        <name>FMN</name>
        <dbReference type="ChEBI" id="CHEBI:58210"/>
    </ligand>
</feature>
<dbReference type="HAMAP" id="MF_01984">
    <property type="entry name" value="ubiX_pad"/>
    <property type="match status" value="1"/>
</dbReference>
<organism evidence="7 8">
    <name type="scientific">Sphingobacterium alimentarium</name>
    <dbReference type="NCBI Taxonomy" id="797292"/>
    <lineage>
        <taxon>Bacteria</taxon>
        <taxon>Pseudomonadati</taxon>
        <taxon>Bacteroidota</taxon>
        <taxon>Sphingobacteriia</taxon>
        <taxon>Sphingobacteriales</taxon>
        <taxon>Sphingobacteriaceae</taxon>
        <taxon>Sphingobacterium</taxon>
    </lineage>
</organism>
<dbReference type="InterPro" id="IPR004507">
    <property type="entry name" value="UbiX-like"/>
</dbReference>
<comment type="catalytic activity">
    <reaction evidence="5">
        <text>dimethylallyl phosphate + FMNH2 = prenylated FMNH2 + phosphate</text>
        <dbReference type="Rhea" id="RHEA:37743"/>
        <dbReference type="ChEBI" id="CHEBI:43474"/>
        <dbReference type="ChEBI" id="CHEBI:57618"/>
        <dbReference type="ChEBI" id="CHEBI:87467"/>
        <dbReference type="ChEBI" id="CHEBI:88052"/>
        <dbReference type="EC" id="2.5.1.129"/>
    </reaction>
</comment>
<dbReference type="Gene3D" id="3.40.50.1950">
    <property type="entry name" value="Flavin prenyltransferase-like"/>
    <property type="match status" value="1"/>
</dbReference>
<feature type="binding site" evidence="5">
    <location>
        <position position="42"/>
    </location>
    <ligand>
        <name>FMN</name>
        <dbReference type="ChEBI" id="CHEBI:58210"/>
    </ligand>
</feature>
<keyword evidence="3 5" id="KW-0288">FMN</keyword>
<dbReference type="Pfam" id="PF02441">
    <property type="entry name" value="Flavoprotein"/>
    <property type="match status" value="1"/>
</dbReference>
<protein>
    <recommendedName>
        <fullName evidence="5">Flavin prenyltransferase UbiX</fullName>
        <ecNumber evidence="5">2.5.1.129</ecNumber>
    </recommendedName>
</protein>
<evidence type="ECO:0000256" key="5">
    <source>
        <dbReference type="HAMAP-Rule" id="MF_01984"/>
    </source>
</evidence>
<evidence type="ECO:0000256" key="2">
    <source>
        <dbReference type="ARBA" id="ARBA00022630"/>
    </source>
</evidence>
<dbReference type="EMBL" id="SMBZ01000027">
    <property type="protein sequence ID" value="TCV11577.1"/>
    <property type="molecule type" value="Genomic_DNA"/>
</dbReference>
<dbReference type="SUPFAM" id="SSF52507">
    <property type="entry name" value="Homo-oligomeric flavin-containing Cys decarboxylases, HFCD"/>
    <property type="match status" value="1"/>
</dbReference>
<dbReference type="EC" id="2.5.1.129" evidence="5"/>
<gene>
    <name evidence="5" type="primary">ubiX</name>
    <name evidence="7" type="ORF">EDC17_102734</name>
</gene>
<name>A0A4R3VS40_9SPHI</name>